<dbReference type="AlphaFoldDB" id="A0A432ZIA3"/>
<evidence type="ECO:0000313" key="2">
    <source>
        <dbReference type="Proteomes" id="UP000287908"/>
    </source>
</evidence>
<accession>A0A432ZIA3</accession>
<proteinExistence type="predicted"/>
<organism evidence="1 2">
    <name type="scientific">Idiomarina seosinensis</name>
    <dbReference type="NCBI Taxonomy" id="281739"/>
    <lineage>
        <taxon>Bacteria</taxon>
        <taxon>Pseudomonadati</taxon>
        <taxon>Pseudomonadota</taxon>
        <taxon>Gammaproteobacteria</taxon>
        <taxon>Alteromonadales</taxon>
        <taxon>Idiomarinaceae</taxon>
        <taxon>Idiomarina</taxon>
    </lineage>
</organism>
<sequence length="350" mass="39272">MNNKGVIKLQSSLLRIRGSYQYTVAATLLCLTLLGCSPAPSVLSPLHSLNERISNTLGIQPASLDYQPRPEQMPPVRSLKPSGNVSSMNFLTSLRLGHCKAGQLIAERNSSLGRLEDGLMRYQQDIRLLAALNQCAEHPQSLQIKQELIAAVDAKAGQEDYDLAVAVATDDALRNALSYGNNALRHVNEQQFTTDLNALKQLANWLTQPSETSELSVWREQLAQSDYLGQLYRSVVQMRLYLTQLEQHFPSLPAAAGCTTKGVPERATVLRNVFLSFFIEQLQPTLAQLTQQYQRLQPVFEQLQQRLPQPELRQYLQQLSKQGDFLTDSSKSFVQPWQQLFKACEFTPGQ</sequence>
<evidence type="ECO:0008006" key="3">
    <source>
        <dbReference type="Google" id="ProtNLM"/>
    </source>
</evidence>
<evidence type="ECO:0000313" key="1">
    <source>
        <dbReference type="EMBL" id="RUO77678.1"/>
    </source>
</evidence>
<keyword evidence="2" id="KW-1185">Reference proteome</keyword>
<name>A0A432ZIA3_9GAMM</name>
<gene>
    <name evidence="1" type="ORF">CWI81_04150</name>
</gene>
<protein>
    <recommendedName>
        <fullName evidence="3">DUF3080 domain-containing protein</fullName>
    </recommendedName>
</protein>
<dbReference type="InterPro" id="IPR021431">
    <property type="entry name" value="DUF3080"/>
</dbReference>
<comment type="caution">
    <text evidence="1">The sequence shown here is derived from an EMBL/GenBank/DDBJ whole genome shotgun (WGS) entry which is preliminary data.</text>
</comment>
<dbReference type="Proteomes" id="UP000287908">
    <property type="component" value="Unassembled WGS sequence"/>
</dbReference>
<dbReference type="EMBL" id="PIQF01000001">
    <property type="protein sequence ID" value="RUO77678.1"/>
    <property type="molecule type" value="Genomic_DNA"/>
</dbReference>
<reference evidence="1 2" key="1">
    <citation type="journal article" date="2011" name="Front. Microbiol.">
        <title>Genomic signatures of strain selection and enhancement in Bacillus atrophaeus var. globigii, a historical biowarfare simulant.</title>
        <authorList>
            <person name="Gibbons H.S."/>
            <person name="Broomall S.M."/>
            <person name="McNew L.A."/>
            <person name="Daligault H."/>
            <person name="Chapman C."/>
            <person name="Bruce D."/>
            <person name="Karavis M."/>
            <person name="Krepps M."/>
            <person name="McGregor P.A."/>
            <person name="Hong C."/>
            <person name="Park K.H."/>
            <person name="Akmal A."/>
            <person name="Feldman A."/>
            <person name="Lin J.S."/>
            <person name="Chang W.E."/>
            <person name="Higgs B.W."/>
            <person name="Demirev P."/>
            <person name="Lindquist J."/>
            <person name="Liem A."/>
            <person name="Fochler E."/>
            <person name="Read T.D."/>
            <person name="Tapia R."/>
            <person name="Johnson S."/>
            <person name="Bishop-Lilly K.A."/>
            <person name="Detter C."/>
            <person name="Han C."/>
            <person name="Sozhamannan S."/>
            <person name="Rosenzweig C.N."/>
            <person name="Skowronski E.W."/>
        </authorList>
    </citation>
    <scope>NUCLEOTIDE SEQUENCE [LARGE SCALE GENOMIC DNA]</scope>
    <source>
        <strain evidence="1 2">CL-SP19</strain>
    </source>
</reference>
<dbReference type="Pfam" id="PF11279">
    <property type="entry name" value="DUF3080"/>
    <property type="match status" value="1"/>
</dbReference>